<dbReference type="InterPro" id="IPR036397">
    <property type="entry name" value="RNaseH_sf"/>
</dbReference>
<organism evidence="1 2">
    <name type="scientific">Necator americanus</name>
    <name type="common">Human hookworm</name>
    <dbReference type="NCBI Taxonomy" id="51031"/>
    <lineage>
        <taxon>Eukaryota</taxon>
        <taxon>Metazoa</taxon>
        <taxon>Ecdysozoa</taxon>
        <taxon>Nematoda</taxon>
        <taxon>Chromadorea</taxon>
        <taxon>Rhabditida</taxon>
        <taxon>Rhabditina</taxon>
        <taxon>Rhabditomorpha</taxon>
        <taxon>Strongyloidea</taxon>
        <taxon>Ancylostomatidae</taxon>
        <taxon>Bunostominae</taxon>
        <taxon>Necator</taxon>
    </lineage>
</organism>
<evidence type="ECO:0000313" key="2">
    <source>
        <dbReference type="Proteomes" id="UP001303046"/>
    </source>
</evidence>
<evidence type="ECO:0008006" key="3">
    <source>
        <dbReference type="Google" id="ProtNLM"/>
    </source>
</evidence>
<keyword evidence="2" id="KW-1185">Reference proteome</keyword>
<gene>
    <name evidence="1" type="primary">Necator_chrII.g5601</name>
    <name evidence="1" type="ORF">RB195_017808</name>
</gene>
<dbReference type="PANTHER" id="PTHR46060">
    <property type="entry name" value="MARINER MOS1 TRANSPOSASE-LIKE PROTEIN"/>
    <property type="match status" value="1"/>
</dbReference>
<dbReference type="Gene3D" id="3.30.420.10">
    <property type="entry name" value="Ribonuclease H-like superfamily/Ribonuclease H"/>
    <property type="match status" value="1"/>
</dbReference>
<protein>
    <recommendedName>
        <fullName evidence="3">Histone-lysine N-methyltransferase SETMAR</fullName>
    </recommendedName>
</protein>
<name>A0ABR1C6V8_NECAM</name>
<proteinExistence type="predicted"/>
<dbReference type="InterPro" id="IPR052709">
    <property type="entry name" value="Transposase-MT_Hybrid"/>
</dbReference>
<dbReference type="PANTHER" id="PTHR46060:SF1">
    <property type="entry name" value="MARINER MOS1 TRANSPOSASE-LIKE PROTEIN"/>
    <property type="match status" value="1"/>
</dbReference>
<sequence>MLEQKFVVRVGMLYDFKQGKSAADPFKLCTRALERTVFREVDFSSGSTAFMTKECLDHKAEIVQQKLEELNWSILSHPPYSPDVVLSDYYFFRSMQHELTEKRVENVEEVQTWLSDLFNSKTTDLHYVGINYLRA</sequence>
<evidence type="ECO:0000313" key="1">
    <source>
        <dbReference type="EMBL" id="KAK6734256.1"/>
    </source>
</evidence>
<dbReference type="EMBL" id="JAVFWL010000002">
    <property type="protein sequence ID" value="KAK6734256.1"/>
    <property type="molecule type" value="Genomic_DNA"/>
</dbReference>
<comment type="caution">
    <text evidence="1">The sequence shown here is derived from an EMBL/GenBank/DDBJ whole genome shotgun (WGS) entry which is preliminary data.</text>
</comment>
<dbReference type="Proteomes" id="UP001303046">
    <property type="component" value="Unassembled WGS sequence"/>
</dbReference>
<accession>A0ABR1C6V8</accession>
<reference evidence="1 2" key="1">
    <citation type="submission" date="2023-08" db="EMBL/GenBank/DDBJ databases">
        <title>A Necator americanus chromosomal reference genome.</title>
        <authorList>
            <person name="Ilik V."/>
            <person name="Petrzelkova K.J."/>
            <person name="Pardy F."/>
            <person name="Fuh T."/>
            <person name="Niatou-Singa F.S."/>
            <person name="Gouil Q."/>
            <person name="Baker L."/>
            <person name="Ritchie M.E."/>
            <person name="Jex A.R."/>
            <person name="Gazzola D."/>
            <person name="Li H."/>
            <person name="Toshio Fujiwara R."/>
            <person name="Zhan B."/>
            <person name="Aroian R.V."/>
            <person name="Pafco B."/>
            <person name="Schwarz E.M."/>
        </authorList>
    </citation>
    <scope>NUCLEOTIDE SEQUENCE [LARGE SCALE GENOMIC DNA]</scope>
    <source>
        <strain evidence="1 2">Aroian</strain>
        <tissue evidence="1">Whole animal</tissue>
    </source>
</reference>